<dbReference type="PANTHER" id="PTHR12553:SF49">
    <property type="entry name" value="ZINC PHOSPHODIESTERASE ELAC PROTEIN 2"/>
    <property type="match status" value="1"/>
</dbReference>
<dbReference type="InterPro" id="IPR036866">
    <property type="entry name" value="RibonucZ/Hydroxyglut_hydro"/>
</dbReference>
<proteinExistence type="inferred from homology"/>
<feature type="compositionally biased region" description="Basic and acidic residues" evidence="25">
    <location>
        <begin position="762"/>
        <end position="773"/>
    </location>
</feature>
<dbReference type="FunFam" id="3.60.15.10:FF:000014">
    <property type="entry name" value="Zinc phosphodiesterase ELAC protein 2"/>
    <property type="match status" value="1"/>
</dbReference>
<gene>
    <name evidence="27" type="primary">ELAC2</name>
</gene>
<dbReference type="GO" id="GO:1990180">
    <property type="term" value="P:mitochondrial tRNA 3'-end processing"/>
    <property type="evidence" value="ECO:0007669"/>
    <property type="project" value="TreeGrafter"/>
</dbReference>
<organism evidence="27 28">
    <name type="scientific">Propithecus coquereli</name>
    <name type="common">Coquerel's sifaka</name>
    <name type="synonym">Propithecus verreauxi coquereli</name>
    <dbReference type="NCBI Taxonomy" id="379532"/>
    <lineage>
        <taxon>Eukaryota</taxon>
        <taxon>Metazoa</taxon>
        <taxon>Chordata</taxon>
        <taxon>Craniata</taxon>
        <taxon>Vertebrata</taxon>
        <taxon>Euteleostomi</taxon>
        <taxon>Mammalia</taxon>
        <taxon>Eutheria</taxon>
        <taxon>Euarchontoglires</taxon>
        <taxon>Primates</taxon>
        <taxon>Strepsirrhini</taxon>
        <taxon>Lemuriformes</taxon>
        <taxon>Indriidae</taxon>
        <taxon>Propithecus</taxon>
    </lineage>
</organism>
<evidence type="ECO:0000256" key="18">
    <source>
        <dbReference type="ARBA" id="ARBA00023271"/>
    </source>
</evidence>
<evidence type="ECO:0000256" key="13">
    <source>
        <dbReference type="ARBA" id="ARBA00022801"/>
    </source>
</evidence>
<keyword evidence="28" id="KW-1185">Reference proteome</keyword>
<dbReference type="AlphaFoldDB" id="A0A2K6EYI9"/>
<evidence type="ECO:0000256" key="12">
    <source>
        <dbReference type="ARBA" id="ARBA00022759"/>
    </source>
</evidence>
<comment type="subunit">
    <text evidence="24">Homodimer. Interacts with PTCD1.</text>
</comment>
<evidence type="ECO:0000256" key="6">
    <source>
        <dbReference type="ARBA" id="ARBA00012477"/>
    </source>
</evidence>
<dbReference type="SUPFAM" id="SSF56281">
    <property type="entry name" value="Metallo-hydrolase/oxidoreductase"/>
    <property type="match status" value="2"/>
</dbReference>
<keyword evidence="8" id="KW-0597">Phosphoprotein</keyword>
<evidence type="ECO:0000256" key="15">
    <source>
        <dbReference type="ARBA" id="ARBA00022946"/>
    </source>
</evidence>
<keyword evidence="18" id="KW-1135">Mitochondrion nucleoid</keyword>
<evidence type="ECO:0000256" key="11">
    <source>
        <dbReference type="ARBA" id="ARBA00022723"/>
    </source>
</evidence>
<dbReference type="GO" id="GO:0005634">
    <property type="term" value="C:nucleus"/>
    <property type="evidence" value="ECO:0007669"/>
    <property type="project" value="UniProtKB-SubCell"/>
</dbReference>
<comment type="similarity">
    <text evidence="5">Belongs to the RNase Z family.</text>
</comment>
<dbReference type="Pfam" id="PF13691">
    <property type="entry name" value="Lactamase_B_4"/>
    <property type="match status" value="1"/>
</dbReference>
<keyword evidence="14" id="KW-0862">Zinc</keyword>
<evidence type="ECO:0000313" key="27">
    <source>
        <dbReference type="Ensembl" id="ENSPCOP00000006797.1"/>
    </source>
</evidence>
<evidence type="ECO:0000256" key="5">
    <source>
        <dbReference type="ARBA" id="ARBA00007823"/>
    </source>
</evidence>
<sequence>MWALRSLLRTVAGRTMSQGPARRQRPPKDPLRHLRTREKRGPSGVPGGPNTVYLQVVAAGGRDAGAAVYVFSEYNRYLFNCGEGVQRLMQEHKLKVARLDNIFLTRMHWCNVGGLCGMILTLKETGLPKCVLSGPPQLEKYIEAIKIFSGPLKGIDLAVRPYSAPEYQDETMTVYQIPIYSVSQQRSGRDPSLVVAFVCKLHVKKGSFLVLKAKELGLPVGTAAIAPIIAAVKDGKSVTYEGRVILPEEICTPPDPGLAFVVVECPDEGFIQPICENATFKRYQGEADAPVALVVHMAPESVLVDSRYQQWMERFGPDTQHLILNESCASVHNLRSHKIQAQLSLIHPGIFPPLTSFPCKEEGPALRVPTVRGECLLKYQLRPRREWQRDAIITCNLDEFRAEALELPNFQESVQEYRKSAQDGPAPAEKRSQYPEIIFLGTGSAIPMKIRNVSATLVNISSDKSLLLDCGEGTFGQLCRHYGEQVDRVLGTLAAVFVSHLHADHHTGLLNILLQRERALVSLGKPLHPLLVVAPTQLRAWLQQYHNQCQALLHQFSMIPAKFLQKGAEVSDPTVERLISLLLEKCDLEEFQTCLVRHCKHAFGCALVHTSGWKVVYSGDTMPCEALVRMGKDATLLIHEATLEDGLEEEAVEKTHSTTSQAIGVGMRMNAEFIMLNHFSQRYAKIPLFSPEFNEKVGIAFDHMKVGFGDFPTVPKLIPPLKALFAGDIEEMEERREKRELRLVRAALLSRELAGGPEDSEPPQKRAHTEEPRSPQSKQVRAQ</sequence>
<feature type="region of interest" description="Disordered" evidence="25">
    <location>
        <begin position="14"/>
        <end position="47"/>
    </location>
</feature>
<comment type="subcellular location">
    <subcellularLocation>
        <location evidence="4">Mitochondrion matrix</location>
        <location evidence="4">Mitochondrion nucleoid</location>
    </subcellularLocation>
    <subcellularLocation>
        <location evidence="3">Nucleus</location>
    </subcellularLocation>
</comment>
<comment type="catalytic activity">
    <reaction evidence="1">
        <text>Endonucleolytic cleavage of RNA, removing extra 3' nucleotides from tRNA precursor, generating 3' termini of tRNAs. A 3'-hydroxy group is left at the tRNA terminus and a 5'-phosphoryl group is left at the trailer molecule.</text>
        <dbReference type="EC" id="3.1.26.11"/>
    </reaction>
</comment>
<evidence type="ECO:0000256" key="22">
    <source>
        <dbReference type="ARBA" id="ARBA00032616"/>
    </source>
</evidence>
<evidence type="ECO:0000256" key="3">
    <source>
        <dbReference type="ARBA" id="ARBA00004123"/>
    </source>
</evidence>
<evidence type="ECO:0000256" key="17">
    <source>
        <dbReference type="ARBA" id="ARBA00023242"/>
    </source>
</evidence>
<evidence type="ECO:0000256" key="25">
    <source>
        <dbReference type="SAM" id="MobiDB-lite"/>
    </source>
</evidence>
<feature type="domain" description="tRNase Z endonuclease" evidence="26">
    <location>
        <begin position="55"/>
        <end position="114"/>
    </location>
</feature>
<evidence type="ECO:0000256" key="19">
    <source>
        <dbReference type="ARBA" id="ARBA00030689"/>
    </source>
</evidence>
<dbReference type="RefSeq" id="XP_012509398.1">
    <property type="nucleotide sequence ID" value="XM_012653944.1"/>
</dbReference>
<dbReference type="CDD" id="cd07718">
    <property type="entry name" value="RNaseZ_ELAC1_ELAC2-C-term-like_MBL-fold"/>
    <property type="match status" value="1"/>
</dbReference>
<feature type="region of interest" description="Disordered" evidence="25">
    <location>
        <begin position="752"/>
        <end position="783"/>
    </location>
</feature>
<dbReference type="Proteomes" id="UP000233160">
    <property type="component" value="Unassembled WGS sequence"/>
</dbReference>
<evidence type="ECO:0000256" key="10">
    <source>
        <dbReference type="ARBA" id="ARBA00022722"/>
    </source>
</evidence>
<dbReference type="GO" id="GO:0042645">
    <property type="term" value="C:mitochondrial nucleoid"/>
    <property type="evidence" value="ECO:0007669"/>
    <property type="project" value="UniProtKB-SubCell"/>
</dbReference>
<keyword evidence="9" id="KW-0819">tRNA processing</keyword>
<evidence type="ECO:0000256" key="20">
    <source>
        <dbReference type="ARBA" id="ARBA00030729"/>
    </source>
</evidence>
<dbReference type="FunFam" id="3.60.15.10:FF:000024">
    <property type="entry name" value="Zinc phosphodiesterase ELAC protein 2"/>
    <property type="match status" value="1"/>
</dbReference>
<dbReference type="CTD" id="60528"/>
<accession>A0A2K6EYI9</accession>
<comment type="function">
    <text evidence="23">Zinc phosphodiesterase, which displays mitochondrial tRNA 3'-processing endonuclease activity. Involved in tRNA maturation, by removing a 3'-trailer from precursor tRNA. Associates with mitochondrial DNA complexes at the nucleoids to initiate RNA processing and ribosome assembly.</text>
</comment>
<reference evidence="27" key="2">
    <citation type="submission" date="2025-09" db="UniProtKB">
        <authorList>
            <consortium name="Ensembl"/>
        </authorList>
    </citation>
    <scope>IDENTIFICATION</scope>
</reference>
<evidence type="ECO:0000256" key="24">
    <source>
        <dbReference type="ARBA" id="ARBA00047136"/>
    </source>
</evidence>
<keyword evidence="11" id="KW-0479">Metal-binding</keyword>
<evidence type="ECO:0000259" key="26">
    <source>
        <dbReference type="Pfam" id="PF13691"/>
    </source>
</evidence>
<dbReference type="Pfam" id="PF23023">
    <property type="entry name" value="Anti-Pycsar_Apyc1"/>
    <property type="match status" value="1"/>
</dbReference>
<evidence type="ECO:0000256" key="23">
    <source>
        <dbReference type="ARBA" id="ARBA00046098"/>
    </source>
</evidence>
<keyword evidence="13" id="KW-0378">Hydrolase</keyword>
<evidence type="ECO:0000256" key="7">
    <source>
        <dbReference type="ARBA" id="ARBA00013357"/>
    </source>
</evidence>
<evidence type="ECO:0000256" key="21">
    <source>
        <dbReference type="ARBA" id="ARBA00032104"/>
    </source>
</evidence>
<evidence type="ECO:0000256" key="4">
    <source>
        <dbReference type="ARBA" id="ARBA00004436"/>
    </source>
</evidence>
<evidence type="ECO:0000256" key="16">
    <source>
        <dbReference type="ARBA" id="ARBA00023128"/>
    </source>
</evidence>
<dbReference type="EC" id="3.1.26.11" evidence="6"/>
<evidence type="ECO:0000313" key="28">
    <source>
        <dbReference type="Proteomes" id="UP000233160"/>
    </source>
</evidence>
<evidence type="ECO:0000256" key="9">
    <source>
        <dbReference type="ARBA" id="ARBA00022694"/>
    </source>
</evidence>
<dbReference type="GeneTree" id="ENSGT00730000111191"/>
<evidence type="ECO:0000256" key="2">
    <source>
        <dbReference type="ARBA" id="ARBA00001947"/>
    </source>
</evidence>
<keyword evidence="17" id="KW-0539">Nucleus</keyword>
<evidence type="ECO:0000256" key="14">
    <source>
        <dbReference type="ARBA" id="ARBA00022833"/>
    </source>
</evidence>
<evidence type="ECO:0000256" key="8">
    <source>
        <dbReference type="ARBA" id="ARBA00022553"/>
    </source>
</evidence>
<name>A0A2K6EYI9_PROCO</name>
<protein>
    <recommendedName>
        <fullName evidence="7">Zinc phosphodiesterase ELAC protein 2</fullName>
        <ecNumber evidence="6">3.1.26.11</ecNumber>
    </recommendedName>
    <alternativeName>
        <fullName evidence="22">ElaC homolog protein 2</fullName>
    </alternativeName>
    <alternativeName>
        <fullName evidence="20">Ribonuclease Z 2</fullName>
    </alternativeName>
    <alternativeName>
        <fullName evidence="21">tRNA 3 endonuclease 2</fullName>
    </alternativeName>
    <alternativeName>
        <fullName evidence="19">tRNase Z 2</fullName>
    </alternativeName>
</protein>
<dbReference type="Gene3D" id="3.60.15.10">
    <property type="entry name" value="Ribonuclease Z/Hydroxyacylglutathione hydrolase-like"/>
    <property type="match status" value="2"/>
</dbReference>
<keyword evidence="10" id="KW-0540">Nuclease</keyword>
<comment type="cofactor">
    <cofactor evidence="2">
        <name>Zn(2+)</name>
        <dbReference type="ChEBI" id="CHEBI:29105"/>
    </cofactor>
</comment>
<keyword evidence="16" id="KW-0496">Mitochondrion</keyword>
<dbReference type="PANTHER" id="PTHR12553">
    <property type="entry name" value="ZINC PHOSPHODIESTERASE ELAC PROTEIN 2"/>
    <property type="match status" value="1"/>
</dbReference>
<dbReference type="InterPro" id="IPR027794">
    <property type="entry name" value="tRNase_Z_dom"/>
</dbReference>
<keyword evidence="15" id="KW-0809">Transit peptide</keyword>
<dbReference type="GeneID" id="105818073"/>
<dbReference type="InterPro" id="IPR047151">
    <property type="entry name" value="RNZ2-like"/>
</dbReference>
<dbReference type="GO" id="GO:0042781">
    <property type="term" value="F:3'-tRNA processing endoribonuclease activity"/>
    <property type="evidence" value="ECO:0007669"/>
    <property type="project" value="UniProtKB-EC"/>
</dbReference>
<keyword evidence="12" id="KW-0255">Endonuclease</keyword>
<reference evidence="27" key="1">
    <citation type="submission" date="2025-08" db="UniProtKB">
        <authorList>
            <consortium name="Ensembl"/>
        </authorList>
    </citation>
    <scope>IDENTIFICATION</scope>
</reference>
<feature type="compositionally biased region" description="Polar residues" evidence="25">
    <location>
        <begin position="774"/>
        <end position="783"/>
    </location>
</feature>
<evidence type="ECO:0000256" key="1">
    <source>
        <dbReference type="ARBA" id="ARBA00000402"/>
    </source>
</evidence>
<dbReference type="GO" id="GO:0046872">
    <property type="term" value="F:metal ion binding"/>
    <property type="evidence" value="ECO:0007669"/>
    <property type="project" value="UniProtKB-KW"/>
</dbReference>
<dbReference type="Ensembl" id="ENSPCOT00000017335.1">
    <property type="protein sequence ID" value="ENSPCOP00000006797.1"/>
    <property type="gene ID" value="ENSPCOG00000014581.1"/>
</dbReference>